<organism evidence="2 3">
    <name type="scientific">Vibrio fortis</name>
    <dbReference type="NCBI Taxonomy" id="212667"/>
    <lineage>
        <taxon>Bacteria</taxon>
        <taxon>Pseudomonadati</taxon>
        <taxon>Pseudomonadota</taxon>
        <taxon>Gammaproteobacteria</taxon>
        <taxon>Vibrionales</taxon>
        <taxon>Vibrionaceae</taxon>
        <taxon>Vibrio</taxon>
    </lineage>
</organism>
<dbReference type="RefSeq" id="WP_032550905.1">
    <property type="nucleotide sequence ID" value="NZ_JFFR01000014.1"/>
</dbReference>
<dbReference type="Pfam" id="PF03992">
    <property type="entry name" value="ABM"/>
    <property type="match status" value="1"/>
</dbReference>
<dbReference type="PROSITE" id="PS51725">
    <property type="entry name" value="ABM"/>
    <property type="match status" value="1"/>
</dbReference>
<dbReference type="PANTHER" id="PTHR37811:SF2">
    <property type="entry name" value="ABM DOMAIN-CONTAINING PROTEIN"/>
    <property type="match status" value="1"/>
</dbReference>
<name>A0A066UNU2_9VIBR</name>
<comment type="caution">
    <text evidence="2">The sequence shown here is derived from an EMBL/GenBank/DDBJ whole genome shotgun (WGS) entry which is preliminary data.</text>
</comment>
<evidence type="ECO:0000313" key="2">
    <source>
        <dbReference type="EMBL" id="KDN28705.1"/>
    </source>
</evidence>
<dbReference type="EMBL" id="JFFR01000014">
    <property type="protein sequence ID" value="KDN28705.1"/>
    <property type="molecule type" value="Genomic_DNA"/>
</dbReference>
<dbReference type="PANTHER" id="PTHR37811">
    <property type="entry name" value="BLL5343 PROTEIN"/>
    <property type="match status" value="1"/>
</dbReference>
<dbReference type="InterPro" id="IPR011008">
    <property type="entry name" value="Dimeric_a/b-barrel"/>
</dbReference>
<dbReference type="Gene3D" id="3.30.70.100">
    <property type="match status" value="1"/>
</dbReference>
<dbReference type="InterPro" id="IPR007138">
    <property type="entry name" value="ABM_dom"/>
</dbReference>
<keyword evidence="2" id="KW-0560">Oxidoreductase</keyword>
<evidence type="ECO:0000313" key="3">
    <source>
        <dbReference type="Proteomes" id="UP000027219"/>
    </source>
</evidence>
<gene>
    <name evidence="2" type="ORF">VFDL14_00030</name>
</gene>
<dbReference type="InterPro" id="IPR052936">
    <property type="entry name" value="Jasmonate_Hydroxylase-like"/>
</dbReference>
<evidence type="ECO:0000259" key="1">
    <source>
        <dbReference type="PROSITE" id="PS51725"/>
    </source>
</evidence>
<reference evidence="2 3" key="1">
    <citation type="submission" date="2014-02" db="EMBL/GenBank/DDBJ databases">
        <title>Vibrio fortis Dalian14 Genome Sequencing.</title>
        <authorList>
            <person name="Wang Y."/>
            <person name="Song L."/>
            <person name="Liu G."/>
            <person name="Ding J."/>
        </authorList>
    </citation>
    <scope>NUCLEOTIDE SEQUENCE [LARGE SCALE GENOMIC DNA]</scope>
    <source>
        <strain evidence="2 3">Dalian14</strain>
    </source>
</reference>
<dbReference type="STRING" id="212667.VFDL14_00030"/>
<dbReference type="OrthoDB" id="9797060at2"/>
<keyword evidence="3" id="KW-1185">Reference proteome</keyword>
<dbReference type="AlphaFoldDB" id="A0A066UNU2"/>
<accession>A0A066UNU2</accession>
<sequence length="114" mass="12948">MIAVIFEVQIAEGQTSEYLSIANEIKSQLIEIRGFISVERFQSLTNDNKVLSLSFWENEESIQAWRALESHRFAQAKGRGGVFEGYRLRVAGVMRDYGMNHRSEAPKESVQAHG</sequence>
<dbReference type="Proteomes" id="UP000027219">
    <property type="component" value="Unassembled WGS sequence"/>
</dbReference>
<dbReference type="GO" id="GO:0004497">
    <property type="term" value="F:monooxygenase activity"/>
    <property type="evidence" value="ECO:0007669"/>
    <property type="project" value="UniProtKB-KW"/>
</dbReference>
<protein>
    <submittedName>
        <fullName evidence="2">Antibiotic biosynthesis monooxygenase</fullName>
    </submittedName>
</protein>
<proteinExistence type="predicted"/>
<feature type="domain" description="ABM" evidence="1">
    <location>
        <begin position="2"/>
        <end position="90"/>
    </location>
</feature>
<keyword evidence="2" id="KW-0503">Monooxygenase</keyword>
<dbReference type="SUPFAM" id="SSF54909">
    <property type="entry name" value="Dimeric alpha+beta barrel"/>
    <property type="match status" value="1"/>
</dbReference>